<evidence type="ECO:0000256" key="5">
    <source>
        <dbReference type="ARBA" id="ARBA00022692"/>
    </source>
</evidence>
<dbReference type="InterPro" id="IPR042094">
    <property type="entry name" value="T2SS_GspF_sf"/>
</dbReference>
<evidence type="ECO:0000256" key="8">
    <source>
        <dbReference type="SAM" id="Phobius"/>
    </source>
</evidence>
<dbReference type="Proteomes" id="UP000198639">
    <property type="component" value="Unassembled WGS sequence"/>
</dbReference>
<dbReference type="Pfam" id="PF00482">
    <property type="entry name" value="T2SSF"/>
    <property type="match status" value="2"/>
</dbReference>
<keyword evidence="6 8" id="KW-1133">Transmembrane helix</keyword>
<keyword evidence="3" id="KW-1003">Cell membrane</keyword>
<feature type="domain" description="Type II secretion system protein GspF" evidence="9">
    <location>
        <begin position="74"/>
        <end position="197"/>
    </location>
</feature>
<organism evidence="10 11">
    <name type="scientific">Massilia yuzhufengensis</name>
    <dbReference type="NCBI Taxonomy" id="1164594"/>
    <lineage>
        <taxon>Bacteria</taxon>
        <taxon>Pseudomonadati</taxon>
        <taxon>Pseudomonadota</taxon>
        <taxon>Betaproteobacteria</taxon>
        <taxon>Burkholderiales</taxon>
        <taxon>Oxalobacteraceae</taxon>
        <taxon>Telluria group</taxon>
        <taxon>Massilia</taxon>
    </lineage>
</organism>
<evidence type="ECO:0000313" key="10">
    <source>
        <dbReference type="EMBL" id="SFD95514.1"/>
    </source>
</evidence>
<dbReference type="RefSeq" id="WP_091877392.1">
    <property type="nucleotide sequence ID" value="NZ_FOLD01000049.1"/>
</dbReference>
<reference evidence="11" key="1">
    <citation type="submission" date="2016-10" db="EMBL/GenBank/DDBJ databases">
        <authorList>
            <person name="Varghese N."/>
            <person name="Submissions S."/>
        </authorList>
    </citation>
    <scope>NUCLEOTIDE SEQUENCE [LARGE SCALE GENOMIC DNA]</scope>
    <source>
        <strain evidence="11">CGMCC 1.12041</strain>
    </source>
</reference>
<accession>A0A1I1WJX2</accession>
<feature type="transmembrane region" description="Helical" evidence="8">
    <location>
        <begin position="380"/>
        <end position="401"/>
    </location>
</feature>
<feature type="domain" description="Type II secretion system protein GspF" evidence="9">
    <location>
        <begin position="277"/>
        <end position="399"/>
    </location>
</feature>
<sequence>MPYFAYKARNAKGELLQGVLEGVDSGAIADQLFGSGATPIEINPSRKGPAATGGETLWARLNAKKVTSMDVQLFSRQIYTLLKSGVPIMRGLAGLQESAINKSFGKVIKDLRESLDAGRELSSSMARHPKVFNPFYLSMVRVGEMTGRLEDVFLRLFDHLEFDRDMRERVKTALRYPSFVVIAMIIAMVIVNMFVIPSFASVFKQFGAELPLMTRILLGTSEFTVRYWPLMAGMGASIVAGFLKWTRSTRGRLTWDRYKLRLPIAGKIIHKATMARFARSFALSMRSGVPIVQALTVVSQTADNAYLSLRIEQMRDGVERGESILRTSTAANVFTPIVLQMIAVGEESGSLDDLMDEIAQMYEREVDYELKTLSSQIEPILITFLGVMVLILALGIFLPIWDLGKAALHPQ</sequence>
<dbReference type="AlphaFoldDB" id="A0A1I1WJX2"/>
<evidence type="ECO:0000259" key="9">
    <source>
        <dbReference type="Pfam" id="PF00482"/>
    </source>
</evidence>
<evidence type="ECO:0000313" key="11">
    <source>
        <dbReference type="Proteomes" id="UP000198639"/>
    </source>
</evidence>
<dbReference type="PRINTS" id="PR00812">
    <property type="entry name" value="BCTERIALGSPF"/>
</dbReference>
<feature type="transmembrane region" description="Helical" evidence="8">
    <location>
        <begin position="223"/>
        <end position="243"/>
    </location>
</feature>
<dbReference type="GO" id="GO:0005886">
    <property type="term" value="C:plasma membrane"/>
    <property type="evidence" value="ECO:0007669"/>
    <property type="project" value="UniProtKB-SubCell"/>
</dbReference>
<comment type="similarity">
    <text evidence="2">Belongs to the GSP F family.</text>
</comment>
<keyword evidence="5 8" id="KW-0812">Transmembrane</keyword>
<dbReference type="PANTHER" id="PTHR30012">
    <property type="entry name" value="GENERAL SECRETION PATHWAY PROTEIN"/>
    <property type="match status" value="1"/>
</dbReference>
<evidence type="ECO:0000256" key="4">
    <source>
        <dbReference type="ARBA" id="ARBA00022519"/>
    </source>
</evidence>
<dbReference type="Gene3D" id="1.20.81.30">
    <property type="entry name" value="Type II secretion system (T2SS), domain F"/>
    <property type="match status" value="2"/>
</dbReference>
<dbReference type="InterPro" id="IPR018076">
    <property type="entry name" value="T2SS_GspF_dom"/>
</dbReference>
<name>A0A1I1WJX2_9BURK</name>
<evidence type="ECO:0000256" key="3">
    <source>
        <dbReference type="ARBA" id="ARBA00022475"/>
    </source>
</evidence>
<protein>
    <submittedName>
        <fullName evidence="10">MSHA biogenesis protein MshG</fullName>
    </submittedName>
</protein>
<dbReference type="OrthoDB" id="9805682at2"/>
<dbReference type="GO" id="GO:0015628">
    <property type="term" value="P:protein secretion by the type II secretion system"/>
    <property type="evidence" value="ECO:0007669"/>
    <property type="project" value="TreeGrafter"/>
</dbReference>
<dbReference type="STRING" id="1164594.SAMN05216204_14910"/>
<dbReference type="PANTHER" id="PTHR30012:SF4">
    <property type="entry name" value="MSHA BIOGENESIS PROTEIN MSHG"/>
    <property type="match status" value="1"/>
</dbReference>
<dbReference type="FunFam" id="1.20.81.30:FF:000001">
    <property type="entry name" value="Type II secretion system protein F"/>
    <property type="match status" value="2"/>
</dbReference>
<dbReference type="EMBL" id="FOLD01000049">
    <property type="protein sequence ID" value="SFD95514.1"/>
    <property type="molecule type" value="Genomic_DNA"/>
</dbReference>
<dbReference type="InterPro" id="IPR003004">
    <property type="entry name" value="GspF/PilC"/>
</dbReference>
<comment type="subcellular location">
    <subcellularLocation>
        <location evidence="1">Cell inner membrane</location>
        <topology evidence="1">Multi-pass membrane protein</topology>
    </subcellularLocation>
</comment>
<keyword evidence="4" id="KW-0997">Cell inner membrane</keyword>
<evidence type="ECO:0000256" key="1">
    <source>
        <dbReference type="ARBA" id="ARBA00004429"/>
    </source>
</evidence>
<feature type="transmembrane region" description="Helical" evidence="8">
    <location>
        <begin position="176"/>
        <end position="203"/>
    </location>
</feature>
<proteinExistence type="inferred from homology"/>
<keyword evidence="11" id="KW-1185">Reference proteome</keyword>
<evidence type="ECO:0000256" key="6">
    <source>
        <dbReference type="ARBA" id="ARBA00022989"/>
    </source>
</evidence>
<evidence type="ECO:0000256" key="2">
    <source>
        <dbReference type="ARBA" id="ARBA00005745"/>
    </source>
</evidence>
<evidence type="ECO:0000256" key="7">
    <source>
        <dbReference type="ARBA" id="ARBA00023136"/>
    </source>
</evidence>
<gene>
    <name evidence="10" type="ORF">SAMN05216204_14910</name>
</gene>
<keyword evidence="7 8" id="KW-0472">Membrane</keyword>